<comment type="similarity">
    <text evidence="2">Belongs to the nitroreductase family.</text>
</comment>
<dbReference type="RefSeq" id="WP_173289606.1">
    <property type="nucleotide sequence ID" value="NZ_AP021888.1"/>
</dbReference>
<dbReference type="AlphaFoldDB" id="A0A6F8PJP8"/>
<dbReference type="KEGG" id="tzo:THMIRHAT_00520"/>
<comment type="cofactor">
    <cofactor evidence="1">
        <name>FMN</name>
        <dbReference type="ChEBI" id="CHEBI:58210"/>
    </cofactor>
</comment>
<dbReference type="Pfam" id="PF00881">
    <property type="entry name" value="Nitroreductase"/>
    <property type="match status" value="1"/>
</dbReference>
<evidence type="ECO:0000256" key="4">
    <source>
        <dbReference type="ARBA" id="ARBA00022643"/>
    </source>
</evidence>
<sequence>MSIAAVIKNRRTTYQFTNEKVPQEILNQCLEAAIWAPNHKMRQPWLFWQLGEVSQAWLAQIYAEHRASKKVSQQDPEWTCLYDKAVQKFQRIPQVILVGQKLVEHPVDVMEDYAACACAIQNFQLMATECQLGVQWSTGPVIGDDRVYQYLNLDKTQTKLIAALYMGFPDCEVTSVRKSVEASLIQLD</sequence>
<evidence type="ECO:0000256" key="1">
    <source>
        <dbReference type="ARBA" id="ARBA00001917"/>
    </source>
</evidence>
<evidence type="ECO:0000256" key="7">
    <source>
        <dbReference type="ARBA" id="ARBA00023027"/>
    </source>
</evidence>
<dbReference type="EMBL" id="AP021888">
    <property type="protein sequence ID" value="BBP42306.1"/>
    <property type="molecule type" value="Genomic_DNA"/>
</dbReference>
<dbReference type="InterPro" id="IPR026021">
    <property type="entry name" value="YdjA-like"/>
</dbReference>
<evidence type="ECO:0000259" key="8">
    <source>
        <dbReference type="Pfam" id="PF00881"/>
    </source>
</evidence>
<feature type="domain" description="Nitroreductase" evidence="8">
    <location>
        <begin position="7"/>
        <end position="167"/>
    </location>
</feature>
<keyword evidence="3" id="KW-0285">Flavoprotein</keyword>
<dbReference type="InterPro" id="IPR052530">
    <property type="entry name" value="NAD(P)H_nitroreductase"/>
</dbReference>
<keyword evidence="4" id="KW-0288">FMN</keyword>
<evidence type="ECO:0000256" key="2">
    <source>
        <dbReference type="ARBA" id="ARBA00007118"/>
    </source>
</evidence>
<keyword evidence="7" id="KW-0520">NAD</keyword>
<gene>
    <name evidence="9" type="ORF">THMIRHAT_00520</name>
</gene>
<keyword evidence="10" id="KW-1185">Reference proteome</keyword>
<dbReference type="Gene3D" id="3.40.109.10">
    <property type="entry name" value="NADH Oxidase"/>
    <property type="match status" value="1"/>
</dbReference>
<accession>A0A6F8PJP8</accession>
<keyword evidence="6" id="KW-0560">Oxidoreductase</keyword>
<dbReference type="SUPFAM" id="SSF55469">
    <property type="entry name" value="FMN-dependent nitroreductase-like"/>
    <property type="match status" value="1"/>
</dbReference>
<organism evidence="9 10">
    <name type="scientific">Thiosulfativibrio zosterae</name>
    <dbReference type="NCBI Taxonomy" id="2675053"/>
    <lineage>
        <taxon>Bacteria</taxon>
        <taxon>Pseudomonadati</taxon>
        <taxon>Pseudomonadota</taxon>
        <taxon>Gammaproteobacteria</taxon>
        <taxon>Thiotrichales</taxon>
        <taxon>Piscirickettsiaceae</taxon>
        <taxon>Thiosulfativibrio</taxon>
    </lineage>
</organism>
<dbReference type="InterPro" id="IPR000415">
    <property type="entry name" value="Nitroreductase-like"/>
</dbReference>
<evidence type="ECO:0000256" key="5">
    <source>
        <dbReference type="ARBA" id="ARBA00022857"/>
    </source>
</evidence>
<dbReference type="Proteomes" id="UP000501466">
    <property type="component" value="Chromosome"/>
</dbReference>
<dbReference type="InterPro" id="IPR029479">
    <property type="entry name" value="Nitroreductase"/>
</dbReference>
<dbReference type="GO" id="GO:0016491">
    <property type="term" value="F:oxidoreductase activity"/>
    <property type="evidence" value="ECO:0007669"/>
    <property type="project" value="UniProtKB-KW"/>
</dbReference>
<dbReference type="CDD" id="cd02135">
    <property type="entry name" value="YdjA-like"/>
    <property type="match status" value="1"/>
</dbReference>
<reference evidence="10" key="1">
    <citation type="submission" date="2019-11" db="EMBL/GenBank/DDBJ databases">
        <title>Isolation and characterization of two novel species in the genus Thiomicrorhabdus.</title>
        <authorList>
            <person name="Mochizuki J."/>
            <person name="Kojima H."/>
            <person name="Fukui M."/>
        </authorList>
    </citation>
    <scope>NUCLEOTIDE SEQUENCE [LARGE SCALE GENOMIC DNA]</scope>
    <source>
        <strain evidence="10">AkT22</strain>
    </source>
</reference>
<evidence type="ECO:0000256" key="6">
    <source>
        <dbReference type="ARBA" id="ARBA00023002"/>
    </source>
</evidence>
<evidence type="ECO:0000313" key="10">
    <source>
        <dbReference type="Proteomes" id="UP000501466"/>
    </source>
</evidence>
<evidence type="ECO:0000256" key="3">
    <source>
        <dbReference type="ARBA" id="ARBA00022630"/>
    </source>
</evidence>
<name>A0A6F8PJP8_9GAMM</name>
<keyword evidence="5" id="KW-0521">NADP</keyword>
<protein>
    <submittedName>
        <fullName evidence="9">Nitroreductase</fullName>
    </submittedName>
</protein>
<dbReference type="PANTHER" id="PTHR43821">
    <property type="entry name" value="NAD(P)H NITROREDUCTASE YDJA-RELATED"/>
    <property type="match status" value="1"/>
</dbReference>
<evidence type="ECO:0000313" key="9">
    <source>
        <dbReference type="EMBL" id="BBP42306.1"/>
    </source>
</evidence>
<proteinExistence type="inferred from homology"/>
<dbReference type="PANTHER" id="PTHR43821:SF1">
    <property type="entry name" value="NAD(P)H NITROREDUCTASE YDJA-RELATED"/>
    <property type="match status" value="1"/>
</dbReference>